<comment type="subcellular location">
    <subcellularLocation>
        <location evidence="1">Cell membrane</location>
        <topology evidence="1">Multi-pass membrane protein</topology>
    </subcellularLocation>
</comment>
<gene>
    <name evidence="8" type="ORF">SAMN05444164_5507</name>
</gene>
<keyword evidence="3 6" id="KW-0812">Transmembrane</keyword>
<dbReference type="AlphaFoldDB" id="A0A1H5CTM3"/>
<dbReference type="EMBL" id="FNTH01000001">
    <property type="protein sequence ID" value="SED69840.1"/>
    <property type="molecule type" value="Genomic_DNA"/>
</dbReference>
<dbReference type="PANTHER" id="PTHR42709:SF6">
    <property type="entry name" value="UNDECAPRENYL PHOSPHATE TRANSPORTER A"/>
    <property type="match status" value="1"/>
</dbReference>
<evidence type="ECO:0000256" key="6">
    <source>
        <dbReference type="SAM" id="Phobius"/>
    </source>
</evidence>
<keyword evidence="5 6" id="KW-0472">Membrane</keyword>
<feature type="transmembrane region" description="Helical" evidence="6">
    <location>
        <begin position="48"/>
        <end position="71"/>
    </location>
</feature>
<keyword evidence="2" id="KW-1003">Cell membrane</keyword>
<evidence type="ECO:0000259" key="7">
    <source>
        <dbReference type="Pfam" id="PF09335"/>
    </source>
</evidence>
<evidence type="ECO:0000256" key="4">
    <source>
        <dbReference type="ARBA" id="ARBA00022989"/>
    </source>
</evidence>
<reference evidence="8 9" key="1">
    <citation type="submission" date="2016-10" db="EMBL/GenBank/DDBJ databases">
        <authorList>
            <person name="de Groot N.N."/>
        </authorList>
    </citation>
    <scope>NUCLEOTIDE SEQUENCE [LARGE SCALE GENOMIC DNA]</scope>
    <source>
        <strain evidence="8 9">MT12</strain>
    </source>
</reference>
<dbReference type="Pfam" id="PF09335">
    <property type="entry name" value="VTT_dom"/>
    <property type="match status" value="1"/>
</dbReference>
<evidence type="ECO:0000256" key="2">
    <source>
        <dbReference type="ARBA" id="ARBA00022475"/>
    </source>
</evidence>
<keyword evidence="4 6" id="KW-1133">Transmembrane helix</keyword>
<evidence type="ECO:0000313" key="8">
    <source>
        <dbReference type="EMBL" id="SED69840.1"/>
    </source>
</evidence>
<dbReference type="OrthoDB" id="9813426at2"/>
<feature type="transmembrane region" description="Helical" evidence="6">
    <location>
        <begin position="7"/>
        <end position="28"/>
    </location>
</feature>
<protein>
    <submittedName>
        <fullName evidence="8">Alkaline phosphatase</fullName>
    </submittedName>
</protein>
<dbReference type="RefSeq" id="WP_092121747.1">
    <property type="nucleotide sequence ID" value="NZ_FNTH01000001.1"/>
</dbReference>
<dbReference type="GO" id="GO:0005886">
    <property type="term" value="C:plasma membrane"/>
    <property type="evidence" value="ECO:0007669"/>
    <property type="project" value="UniProtKB-SubCell"/>
</dbReference>
<evidence type="ECO:0000256" key="5">
    <source>
        <dbReference type="ARBA" id="ARBA00023136"/>
    </source>
</evidence>
<dbReference type="PANTHER" id="PTHR42709">
    <property type="entry name" value="ALKALINE PHOSPHATASE LIKE PROTEIN"/>
    <property type="match status" value="1"/>
</dbReference>
<proteinExistence type="predicted"/>
<dbReference type="Proteomes" id="UP000198992">
    <property type="component" value="Unassembled WGS sequence"/>
</dbReference>
<dbReference type="InterPro" id="IPR051311">
    <property type="entry name" value="DedA_domain"/>
</dbReference>
<accession>A0A1H5CTM3</accession>
<evidence type="ECO:0000256" key="1">
    <source>
        <dbReference type="ARBA" id="ARBA00004651"/>
    </source>
</evidence>
<evidence type="ECO:0000256" key="3">
    <source>
        <dbReference type="ARBA" id="ARBA00022692"/>
    </source>
</evidence>
<feature type="transmembrane region" description="Helical" evidence="6">
    <location>
        <begin position="139"/>
        <end position="162"/>
    </location>
</feature>
<sequence length="219" mass="23879">MDTSSTIAMFLHFGLVGIGCLAVAEKFIPLLPSYVLLMLLGLTVSDGTMLAMTILVTSAGSVVGAVGWYGLGRVLGSRRIEGLVARYGKFVLLRPSLYRQLTDAYRGNHFWVTLIGQTLPTVRIYLALPAGVLRLEPRAFVMATAIGTVIWNMPFLTLGYALRGSSHDPVSLGFWVVVILVAVEVALFLGFRFYKRSLAPRPLGEPRLLPSRLPVEEGV</sequence>
<name>A0A1H5CTM3_9BRAD</name>
<organism evidence="8 9">
    <name type="scientific">Bradyrhizobium erythrophlei</name>
    <dbReference type="NCBI Taxonomy" id="1437360"/>
    <lineage>
        <taxon>Bacteria</taxon>
        <taxon>Pseudomonadati</taxon>
        <taxon>Pseudomonadota</taxon>
        <taxon>Alphaproteobacteria</taxon>
        <taxon>Hyphomicrobiales</taxon>
        <taxon>Nitrobacteraceae</taxon>
        <taxon>Bradyrhizobium</taxon>
    </lineage>
</organism>
<evidence type="ECO:0000313" key="9">
    <source>
        <dbReference type="Proteomes" id="UP000198992"/>
    </source>
</evidence>
<feature type="transmembrane region" description="Helical" evidence="6">
    <location>
        <begin position="174"/>
        <end position="194"/>
    </location>
</feature>
<feature type="domain" description="VTT" evidence="7">
    <location>
        <begin position="31"/>
        <end position="160"/>
    </location>
</feature>
<dbReference type="InterPro" id="IPR032816">
    <property type="entry name" value="VTT_dom"/>
</dbReference>